<protein>
    <recommendedName>
        <fullName evidence="3">Minor tail protein</fullName>
    </recommendedName>
</protein>
<accession>A0ABY5PTD3</accession>
<evidence type="ECO:0008006" key="3">
    <source>
        <dbReference type="Google" id="ProtNLM"/>
    </source>
</evidence>
<keyword evidence="2" id="KW-1185">Reference proteome</keyword>
<evidence type="ECO:0000313" key="1">
    <source>
        <dbReference type="EMBL" id="UUY47369.1"/>
    </source>
</evidence>
<dbReference type="GeneID" id="95573626"/>
<reference evidence="1" key="1">
    <citation type="submission" date="2022-08" db="EMBL/GenBank/DDBJ databases">
        <authorList>
            <person name="Tian L."/>
        </authorList>
    </citation>
    <scope>NUCLEOTIDE SEQUENCE</scope>
    <source>
        <strain evidence="1">CM253</strain>
    </source>
</reference>
<evidence type="ECO:0000313" key="2">
    <source>
        <dbReference type="Proteomes" id="UP001057738"/>
    </source>
</evidence>
<dbReference type="RefSeq" id="WP_257855564.1">
    <property type="nucleotide sequence ID" value="NZ_CP102514.1"/>
</dbReference>
<gene>
    <name evidence="1" type="ORF">NRK68_09145</name>
</gene>
<proteinExistence type="predicted"/>
<organism evidence="1 2">
    <name type="scientific">Streptomyces yangpuensis</name>
    <dbReference type="NCBI Taxonomy" id="1648182"/>
    <lineage>
        <taxon>Bacteria</taxon>
        <taxon>Bacillati</taxon>
        <taxon>Actinomycetota</taxon>
        <taxon>Actinomycetes</taxon>
        <taxon>Kitasatosporales</taxon>
        <taxon>Streptomycetaceae</taxon>
        <taxon>Streptomyces</taxon>
    </lineage>
</organism>
<sequence length="409" mass="44651">MANVSLIQNIGLVDQATGQRTSTINETTVATANSNIFVTGNWFASSSTTNGKSWTQVDPFTLLPPAADGFCCDQVTLYEPVRDIWIWILQYLAVPGGNNVFRVAVAPGATPSTWHWWDISPRDVNPAWTDRWFDYPDAAVSSNHLYLTFNLFDHTEPRNRWRAAVAFKMPLDLLRAGADLTHQSFTTTSVGSLRLTQGASDSMFFAGHTTGTKLRIHGWPDSSNTVGSFDVQPGPWSAGPYVSRGPDGANWLGRPVDPRITGGWITGTRAGFLWTAGPRPERPVPYVKAAVVDVTTQLMVEEPDIWNTESAFAYPAACPNAAGVVGVSLMIGGGPRHPSHVVGFRDGGEWRLTVARAGTDGPPDEAWGDYLSCRRHHPNTSEWVASGYTLQGGTTRRHIEPQYVHFGIG</sequence>
<dbReference type="EMBL" id="CP102514">
    <property type="protein sequence ID" value="UUY47369.1"/>
    <property type="molecule type" value="Genomic_DNA"/>
</dbReference>
<name>A0ABY5PTD3_9ACTN</name>
<dbReference type="Proteomes" id="UP001057738">
    <property type="component" value="Chromosome"/>
</dbReference>